<sequence length="276" mass="31663">MSAFLSSLELKNLKFSLIFIIYNKLTSTNNSSFSYLKILFQLSNEFNSYQTLNVTKEFGPKASFLIISPILQNTLHKSKLFEISILFKLLVFKEDHSNTNTSIIDTLISQCLTNLQQSIDYFKSNSIDYYYSWFLHKIFMFVWKNYLNNGVLRAAKNLKIIEKLLHLPNDFKYLSDGEFVELFEISQVKQPSTSTNTIGPTTLPNFFPNSPVSTNSAISSESGVSLQLDAPSLEAIITDDILSNIDKHWAEQMITYSPYNNSNYEFSNFNQFLSTI</sequence>
<gene>
    <name evidence="1" type="ORF">WICMUC_005111</name>
</gene>
<reference evidence="1" key="2">
    <citation type="submission" date="2021-01" db="EMBL/GenBank/DDBJ databases">
        <authorList>
            <person name="Schikora-Tamarit M.A."/>
        </authorList>
    </citation>
    <scope>NUCLEOTIDE SEQUENCE</scope>
    <source>
        <strain evidence="1">CBS6341</strain>
    </source>
</reference>
<organism evidence="1 2">
    <name type="scientific">Wickerhamomyces mucosus</name>
    <dbReference type="NCBI Taxonomy" id="1378264"/>
    <lineage>
        <taxon>Eukaryota</taxon>
        <taxon>Fungi</taxon>
        <taxon>Dikarya</taxon>
        <taxon>Ascomycota</taxon>
        <taxon>Saccharomycotina</taxon>
        <taxon>Saccharomycetes</taxon>
        <taxon>Phaffomycetales</taxon>
        <taxon>Wickerhamomycetaceae</taxon>
        <taxon>Wickerhamomyces</taxon>
    </lineage>
</organism>
<evidence type="ECO:0000313" key="1">
    <source>
        <dbReference type="EMBL" id="KAH3669028.1"/>
    </source>
</evidence>
<dbReference type="AlphaFoldDB" id="A0A9P8PB94"/>
<accession>A0A9P8PB94</accession>
<dbReference type="EMBL" id="JAEUBF010001356">
    <property type="protein sequence ID" value="KAH3669028.1"/>
    <property type="molecule type" value="Genomic_DNA"/>
</dbReference>
<proteinExistence type="predicted"/>
<dbReference type="Proteomes" id="UP000769528">
    <property type="component" value="Unassembled WGS sequence"/>
</dbReference>
<keyword evidence="2" id="KW-1185">Reference proteome</keyword>
<protein>
    <submittedName>
        <fullName evidence="1">Uncharacterized protein</fullName>
    </submittedName>
</protein>
<name>A0A9P8PB94_9ASCO</name>
<comment type="caution">
    <text evidence="1">The sequence shown here is derived from an EMBL/GenBank/DDBJ whole genome shotgun (WGS) entry which is preliminary data.</text>
</comment>
<evidence type="ECO:0000313" key="2">
    <source>
        <dbReference type="Proteomes" id="UP000769528"/>
    </source>
</evidence>
<reference evidence="1" key="1">
    <citation type="journal article" date="2021" name="Open Biol.">
        <title>Shared evolutionary footprints suggest mitochondrial oxidative damage underlies multiple complex I losses in fungi.</title>
        <authorList>
            <person name="Schikora-Tamarit M.A."/>
            <person name="Marcet-Houben M."/>
            <person name="Nosek J."/>
            <person name="Gabaldon T."/>
        </authorList>
    </citation>
    <scope>NUCLEOTIDE SEQUENCE</scope>
    <source>
        <strain evidence="1">CBS6341</strain>
    </source>
</reference>